<dbReference type="Proteomes" id="UP000053372">
    <property type="component" value="Unassembled WGS sequence"/>
</dbReference>
<keyword evidence="4" id="KW-1185">Reference proteome</keyword>
<feature type="domain" description="PIN" evidence="1">
    <location>
        <begin position="4"/>
        <end position="123"/>
    </location>
</feature>
<name>A0A0V7ZX29_9CYAN</name>
<sequence length="146" mass="16842">MTKVYLDTSIYNRPFDDQTQPKIFLETQAVILILQMVEAKLIELVNSSVLEYENSRNSVLVNQQTMKRYLQIATIKQEVNETTRERAQELEKQGVKAIDALHVACAEASKSDYFITCDKRLINRCRGLTLQVINPTDFILEIEDDN</sequence>
<proteinExistence type="predicted"/>
<evidence type="ECO:0000313" key="3">
    <source>
        <dbReference type="EMBL" id="KST68790.1"/>
    </source>
</evidence>
<protein>
    <recommendedName>
        <fullName evidence="1">PIN domain-containing protein</fullName>
    </recommendedName>
</protein>
<organism evidence="3 4">
    <name type="scientific">Mastigocoleus testarum BC008</name>
    <dbReference type="NCBI Taxonomy" id="371196"/>
    <lineage>
        <taxon>Bacteria</taxon>
        <taxon>Bacillati</taxon>
        <taxon>Cyanobacteriota</taxon>
        <taxon>Cyanophyceae</taxon>
        <taxon>Nostocales</taxon>
        <taxon>Hapalosiphonaceae</taxon>
        <taxon>Mastigocoleus</taxon>
    </lineage>
</organism>
<dbReference type="Gene3D" id="3.40.50.1010">
    <property type="entry name" value="5'-nuclease"/>
    <property type="match status" value="1"/>
</dbReference>
<gene>
    <name evidence="2" type="ORF">BC008_32385</name>
    <name evidence="3" type="ORF">BC008_34070</name>
</gene>
<dbReference type="AlphaFoldDB" id="A0A0V7ZX29"/>
<dbReference type="InterPro" id="IPR029060">
    <property type="entry name" value="PIN-like_dom_sf"/>
</dbReference>
<evidence type="ECO:0000313" key="4">
    <source>
        <dbReference type="Proteomes" id="UP000053372"/>
    </source>
</evidence>
<dbReference type="InterPro" id="IPR002716">
    <property type="entry name" value="PIN_dom"/>
</dbReference>
<evidence type="ECO:0000313" key="2">
    <source>
        <dbReference type="EMBL" id="KST68127.1"/>
    </source>
</evidence>
<dbReference type="OrthoDB" id="5624224at2"/>
<dbReference type="EMBL" id="LMTZ01000077">
    <property type="protein sequence ID" value="KST68127.1"/>
    <property type="molecule type" value="Genomic_DNA"/>
</dbReference>
<reference evidence="3 4" key="1">
    <citation type="journal article" date="2015" name="Genome Announc.">
        <title>Draft Genome of the Euendolithic (true boring) Cyanobacterium Mastigocoleus testarum strain BC008.</title>
        <authorList>
            <person name="Guida B.S."/>
            <person name="Garcia-Pichel F."/>
        </authorList>
    </citation>
    <scope>NUCLEOTIDE SEQUENCE [LARGE SCALE GENOMIC DNA]</scope>
    <source>
        <strain evidence="3 4">BC008</strain>
    </source>
</reference>
<dbReference type="SUPFAM" id="SSF88723">
    <property type="entry name" value="PIN domain-like"/>
    <property type="match status" value="1"/>
</dbReference>
<evidence type="ECO:0000259" key="1">
    <source>
        <dbReference type="Pfam" id="PF01850"/>
    </source>
</evidence>
<comment type="caution">
    <text evidence="3">The sequence shown here is derived from an EMBL/GenBank/DDBJ whole genome shotgun (WGS) entry which is preliminary data.</text>
</comment>
<dbReference type="Pfam" id="PF01850">
    <property type="entry name" value="PIN"/>
    <property type="match status" value="1"/>
</dbReference>
<accession>A0A0V7ZX29</accession>
<dbReference type="EMBL" id="LMTZ01000045">
    <property type="protein sequence ID" value="KST68790.1"/>
    <property type="molecule type" value="Genomic_DNA"/>
</dbReference>